<comment type="caution">
    <text evidence="2">The sequence shown here is derived from an EMBL/GenBank/DDBJ whole genome shotgun (WGS) entry which is preliminary data.</text>
</comment>
<dbReference type="InterPro" id="IPR012337">
    <property type="entry name" value="RNaseH-like_sf"/>
</dbReference>
<evidence type="ECO:0000259" key="1">
    <source>
        <dbReference type="Pfam" id="PF10108"/>
    </source>
</evidence>
<dbReference type="AlphaFoldDB" id="A0A350NZS2"/>
<reference evidence="2 3" key="1">
    <citation type="journal article" date="2018" name="Nat. Biotechnol.">
        <title>A standardized bacterial taxonomy based on genome phylogeny substantially revises the tree of life.</title>
        <authorList>
            <person name="Parks D.H."/>
            <person name="Chuvochina M."/>
            <person name="Waite D.W."/>
            <person name="Rinke C."/>
            <person name="Skarshewski A."/>
            <person name="Chaumeil P.A."/>
            <person name="Hugenholtz P."/>
        </authorList>
    </citation>
    <scope>NUCLEOTIDE SEQUENCE [LARGE SCALE GENOMIC DNA]</scope>
    <source>
        <strain evidence="2">UBA11978</strain>
    </source>
</reference>
<dbReference type="InterPro" id="IPR019288">
    <property type="entry name" value="3'-5'_exonuclease_PolB-like"/>
</dbReference>
<proteinExistence type="predicted"/>
<protein>
    <submittedName>
        <fullName evidence="2">Ribonuclease H</fullName>
    </submittedName>
</protein>
<accession>A0A350NZS2</accession>
<dbReference type="Pfam" id="PF10108">
    <property type="entry name" value="DNA_pol_B_exo2"/>
    <property type="match status" value="1"/>
</dbReference>
<dbReference type="InterPro" id="IPR036397">
    <property type="entry name" value="RNaseH_sf"/>
</dbReference>
<evidence type="ECO:0000313" key="2">
    <source>
        <dbReference type="EMBL" id="HAW74539.1"/>
    </source>
</evidence>
<dbReference type="GO" id="GO:0003676">
    <property type="term" value="F:nucleic acid binding"/>
    <property type="evidence" value="ECO:0007669"/>
    <property type="project" value="InterPro"/>
</dbReference>
<evidence type="ECO:0000313" key="3">
    <source>
        <dbReference type="Proteomes" id="UP000263517"/>
    </source>
</evidence>
<dbReference type="SUPFAM" id="SSF53098">
    <property type="entry name" value="Ribonuclease H-like"/>
    <property type="match status" value="1"/>
</dbReference>
<gene>
    <name evidence="2" type="ORF">DCW74_02255</name>
</gene>
<feature type="domain" description="Predicted 3'-5' exonuclease PolB-like" evidence="1">
    <location>
        <begin position="10"/>
        <end position="115"/>
    </location>
</feature>
<dbReference type="EMBL" id="DNAN01000079">
    <property type="protein sequence ID" value="HAW74539.1"/>
    <property type="molecule type" value="Genomic_DNA"/>
</dbReference>
<sequence>EVVSSLKRPPYFIAHNAKFDLPFLWKRSVINGIKPASGFNPYGRNGTDFYCTMESWAGFNGRIGLDNLAKVFSIHGKMEGMTGADVWPEYKKGNIAKIAEYCRDDVKTTKEIYEKLTFKTI</sequence>
<feature type="non-terminal residue" evidence="2">
    <location>
        <position position="1"/>
    </location>
</feature>
<organism evidence="2 3">
    <name type="scientific">Alteromonas australica</name>
    <dbReference type="NCBI Taxonomy" id="589873"/>
    <lineage>
        <taxon>Bacteria</taxon>
        <taxon>Pseudomonadati</taxon>
        <taxon>Pseudomonadota</taxon>
        <taxon>Gammaproteobacteria</taxon>
        <taxon>Alteromonadales</taxon>
        <taxon>Alteromonadaceae</taxon>
        <taxon>Alteromonas/Salinimonas group</taxon>
        <taxon>Alteromonas</taxon>
    </lineage>
</organism>
<name>A0A350NZS2_9ALTE</name>
<dbReference type="Proteomes" id="UP000263517">
    <property type="component" value="Unassembled WGS sequence"/>
</dbReference>
<dbReference type="Gene3D" id="3.30.420.10">
    <property type="entry name" value="Ribonuclease H-like superfamily/Ribonuclease H"/>
    <property type="match status" value="1"/>
</dbReference>